<dbReference type="InterPro" id="IPR052895">
    <property type="entry name" value="HetReg/Transcr_Mod"/>
</dbReference>
<keyword evidence="4" id="KW-1185">Reference proteome</keyword>
<dbReference type="OrthoDB" id="3598674at2759"/>
<proteinExistence type="predicted"/>
<evidence type="ECO:0000256" key="1">
    <source>
        <dbReference type="SAM" id="MobiDB-lite"/>
    </source>
</evidence>
<feature type="compositionally biased region" description="Basic and acidic residues" evidence="1">
    <location>
        <begin position="502"/>
        <end position="522"/>
    </location>
</feature>
<feature type="domain" description="Heterokaryon incompatibility" evidence="2">
    <location>
        <begin position="8"/>
        <end position="170"/>
    </location>
</feature>
<evidence type="ECO:0000313" key="4">
    <source>
        <dbReference type="Proteomes" id="UP000235672"/>
    </source>
</evidence>
<evidence type="ECO:0000313" key="3">
    <source>
        <dbReference type="EMBL" id="PMD19491.1"/>
    </source>
</evidence>
<reference evidence="3 4" key="1">
    <citation type="submission" date="2016-05" db="EMBL/GenBank/DDBJ databases">
        <title>A degradative enzymes factory behind the ericoid mycorrhizal symbiosis.</title>
        <authorList>
            <consortium name="DOE Joint Genome Institute"/>
            <person name="Martino E."/>
            <person name="Morin E."/>
            <person name="Grelet G."/>
            <person name="Kuo A."/>
            <person name="Kohler A."/>
            <person name="Daghino S."/>
            <person name="Barry K."/>
            <person name="Choi C."/>
            <person name="Cichocki N."/>
            <person name="Clum A."/>
            <person name="Copeland A."/>
            <person name="Hainaut M."/>
            <person name="Haridas S."/>
            <person name="Labutti K."/>
            <person name="Lindquist E."/>
            <person name="Lipzen A."/>
            <person name="Khouja H.-R."/>
            <person name="Murat C."/>
            <person name="Ohm R."/>
            <person name="Olson A."/>
            <person name="Spatafora J."/>
            <person name="Veneault-Fourrey C."/>
            <person name="Henrissat B."/>
            <person name="Grigoriev I."/>
            <person name="Martin F."/>
            <person name="Perotto S."/>
        </authorList>
    </citation>
    <scope>NUCLEOTIDE SEQUENCE [LARGE SCALE GENOMIC DNA]</scope>
    <source>
        <strain evidence="3 4">UAMH 7357</strain>
    </source>
</reference>
<dbReference type="Pfam" id="PF06985">
    <property type="entry name" value="HET"/>
    <property type="match status" value="1"/>
</dbReference>
<dbReference type="PANTHER" id="PTHR24148:SF64">
    <property type="entry name" value="HETEROKARYON INCOMPATIBILITY DOMAIN-CONTAINING PROTEIN"/>
    <property type="match status" value="1"/>
</dbReference>
<gene>
    <name evidence="3" type="ORF">NA56DRAFT_603046</name>
</gene>
<protein>
    <submittedName>
        <fullName evidence="3">HET-domain-containing protein</fullName>
    </submittedName>
</protein>
<feature type="compositionally biased region" description="Polar residues" evidence="1">
    <location>
        <begin position="461"/>
        <end position="473"/>
    </location>
</feature>
<sequence>MGVKRLPFMALSYVWNDTSHIDPAPREIFLCGKKKKIQPNLFSALRRLRNPEVPTMLWVDALCINQDSTEEKNHQVLLMRSIYQQAGHVIMWLGEQEEKENDTWHAMLPLCMEDHRRLIARYGNSIDKNLRGWFDKIQKYAYDAISVSYAVALDRLLYRMYWTRVWIVQEVLVAQDATVCCGPMAASWTTLMGALGIYGTVNYITNGGYHADYKPLPRQLGDLYSKQKGNERHQLLDVLLLGKTREASRKRDYIYAFLGLTDLDEGSIKPDYGRPLQEACLDAFCWITEHSSNLDVLSYCEWETKSEATNKSSAETWPSWLPDWSRRQPKNRPPGEMTFLLTERGRRCYKASGATKQSAKISSDGKVLTVKAIVVDILGYVSEAPWPTASQANWMLYQKAWIANNINPYRTQHKFRLAFAYTTFLGQTFHSRKSLVAKNDEDKAIEKAEDTLGFKLVVMTEDSQNRQNDSESMVENGERYSPSDGVREGQEPPGLKPPPDGTEQHLQDEERENKVDEGEPQRTLDAPSPVVEKIEDIPESGKGKPPAGISVLIARAAPDAQNGDTDDDSDDSDYDSEPPSETESDAEKFFRVSIEKNANRHRWSTCYHFESRFFVTAGGLIGRGGMSVKQHDLLCVFNGAKVPFVLRKNEGSKYFRIIGDAYVHGIMKGAVMREVKEKGITPIDIEII</sequence>
<dbReference type="EMBL" id="KZ613489">
    <property type="protein sequence ID" value="PMD19491.1"/>
    <property type="molecule type" value="Genomic_DNA"/>
</dbReference>
<feature type="compositionally biased region" description="Acidic residues" evidence="1">
    <location>
        <begin position="564"/>
        <end position="584"/>
    </location>
</feature>
<name>A0A2J6PZN9_9HELO</name>
<dbReference type="Proteomes" id="UP000235672">
    <property type="component" value="Unassembled WGS sequence"/>
</dbReference>
<feature type="compositionally biased region" description="Basic and acidic residues" evidence="1">
    <location>
        <begin position="532"/>
        <end position="542"/>
    </location>
</feature>
<dbReference type="AlphaFoldDB" id="A0A2J6PZN9"/>
<feature type="region of interest" description="Disordered" evidence="1">
    <location>
        <begin position="460"/>
        <end position="586"/>
    </location>
</feature>
<evidence type="ECO:0000259" key="2">
    <source>
        <dbReference type="Pfam" id="PF06985"/>
    </source>
</evidence>
<accession>A0A2J6PZN9</accession>
<organism evidence="3 4">
    <name type="scientific">Hyaloscypha hepaticicola</name>
    <dbReference type="NCBI Taxonomy" id="2082293"/>
    <lineage>
        <taxon>Eukaryota</taxon>
        <taxon>Fungi</taxon>
        <taxon>Dikarya</taxon>
        <taxon>Ascomycota</taxon>
        <taxon>Pezizomycotina</taxon>
        <taxon>Leotiomycetes</taxon>
        <taxon>Helotiales</taxon>
        <taxon>Hyaloscyphaceae</taxon>
        <taxon>Hyaloscypha</taxon>
    </lineage>
</organism>
<dbReference type="Pfam" id="PF26639">
    <property type="entry name" value="Het-6_barrel"/>
    <property type="match status" value="1"/>
</dbReference>
<dbReference type="InterPro" id="IPR010730">
    <property type="entry name" value="HET"/>
</dbReference>
<dbReference type="STRING" id="1745343.A0A2J6PZN9"/>
<dbReference type="PANTHER" id="PTHR24148">
    <property type="entry name" value="ANKYRIN REPEAT DOMAIN-CONTAINING PROTEIN 39 HOMOLOG-RELATED"/>
    <property type="match status" value="1"/>
</dbReference>